<dbReference type="PANTHER" id="PTHR36113:SF1">
    <property type="entry name" value="GLYOXALASE_BLEOMYCIN RESISTANCE PROTEIN_DIOXYGENASE"/>
    <property type="match status" value="1"/>
</dbReference>
<proteinExistence type="predicted"/>
<dbReference type="InterPro" id="IPR037523">
    <property type="entry name" value="VOC_core"/>
</dbReference>
<dbReference type="Pfam" id="PF00903">
    <property type="entry name" value="Glyoxalase"/>
    <property type="match status" value="1"/>
</dbReference>
<dbReference type="InterPro" id="IPR029068">
    <property type="entry name" value="Glyas_Bleomycin-R_OHBP_Dase"/>
</dbReference>
<keyword evidence="2" id="KW-0560">Oxidoreductase</keyword>
<gene>
    <name evidence="2" type="ORF">CHH64_12655</name>
</gene>
<keyword evidence="2" id="KW-0223">Dioxygenase</keyword>
<dbReference type="InterPro" id="IPR051332">
    <property type="entry name" value="Fosfomycin_Res_Enzymes"/>
</dbReference>
<sequence length="126" mass="14548">MKIEHIAIWVKDIERMKEFYTHYFAAESNSRYVNEKKGFASYFLTFSSGSRLELMKKVGINKEAQPDQLGWAHVAFSVGSKEEVDRLTERIREDGYMILGEPRTTGDGYYESVIEDPEGNIIEITI</sequence>
<reference evidence="2 3" key="1">
    <citation type="submission" date="2017-07" db="EMBL/GenBank/DDBJ databases">
        <title>Isolation and whole genome analysis of endospore-forming bacteria from heroin.</title>
        <authorList>
            <person name="Kalinowski J."/>
            <person name="Ahrens B."/>
            <person name="Al-Dilaimi A."/>
            <person name="Winkler A."/>
            <person name="Wibberg D."/>
            <person name="Schleenbecker U."/>
            <person name="Ruckert C."/>
            <person name="Wolfel R."/>
            <person name="Grass G."/>
        </authorList>
    </citation>
    <scope>NUCLEOTIDE SEQUENCE [LARGE SCALE GENOMIC DNA]</scope>
    <source>
        <strain evidence="2 3">7528</strain>
    </source>
</reference>
<dbReference type="PANTHER" id="PTHR36113">
    <property type="entry name" value="LYASE, PUTATIVE-RELATED-RELATED"/>
    <property type="match status" value="1"/>
</dbReference>
<dbReference type="GO" id="GO:0051213">
    <property type="term" value="F:dioxygenase activity"/>
    <property type="evidence" value="ECO:0007669"/>
    <property type="project" value="UniProtKB-KW"/>
</dbReference>
<dbReference type="SUPFAM" id="SSF54593">
    <property type="entry name" value="Glyoxalase/Bleomycin resistance protein/Dihydroxybiphenyl dioxygenase"/>
    <property type="match status" value="1"/>
</dbReference>
<dbReference type="AlphaFoldDB" id="A0A268A9F1"/>
<dbReference type="RefSeq" id="WP_095261253.1">
    <property type="nucleotide sequence ID" value="NZ_NPBD01000001.1"/>
</dbReference>
<comment type="caution">
    <text evidence="2">The sequence shown here is derived from an EMBL/GenBank/DDBJ whole genome shotgun (WGS) entry which is preliminary data.</text>
</comment>
<evidence type="ECO:0000259" key="1">
    <source>
        <dbReference type="PROSITE" id="PS51819"/>
    </source>
</evidence>
<dbReference type="InterPro" id="IPR004360">
    <property type="entry name" value="Glyas_Fos-R_dOase_dom"/>
</dbReference>
<accession>A0A268A9F1</accession>
<protein>
    <submittedName>
        <fullName evidence="2">Glyoxalase/bleomycin resistance/extradiol dioxygenase family protein</fullName>
    </submittedName>
</protein>
<organism evidence="2 3">
    <name type="scientific">Terribacillus saccharophilus</name>
    <dbReference type="NCBI Taxonomy" id="361277"/>
    <lineage>
        <taxon>Bacteria</taxon>
        <taxon>Bacillati</taxon>
        <taxon>Bacillota</taxon>
        <taxon>Bacilli</taxon>
        <taxon>Bacillales</taxon>
        <taxon>Bacillaceae</taxon>
        <taxon>Terribacillus</taxon>
    </lineage>
</organism>
<dbReference type="PROSITE" id="PS51819">
    <property type="entry name" value="VOC"/>
    <property type="match status" value="1"/>
</dbReference>
<dbReference type="Proteomes" id="UP000216013">
    <property type="component" value="Unassembled WGS sequence"/>
</dbReference>
<dbReference type="EMBL" id="NPBV01000021">
    <property type="protein sequence ID" value="PAD20747.1"/>
    <property type="molecule type" value="Genomic_DNA"/>
</dbReference>
<evidence type="ECO:0000313" key="3">
    <source>
        <dbReference type="Proteomes" id="UP000216013"/>
    </source>
</evidence>
<evidence type="ECO:0000313" key="2">
    <source>
        <dbReference type="EMBL" id="PAD20747.1"/>
    </source>
</evidence>
<name>A0A268A9F1_9BACI</name>
<dbReference type="Gene3D" id="3.10.180.10">
    <property type="entry name" value="2,3-Dihydroxybiphenyl 1,2-Dioxygenase, domain 1"/>
    <property type="match status" value="1"/>
</dbReference>
<feature type="domain" description="VOC" evidence="1">
    <location>
        <begin position="2"/>
        <end position="126"/>
    </location>
</feature>